<keyword evidence="1" id="KW-0812">Transmembrane</keyword>
<dbReference type="AlphaFoldDB" id="A0A0G1HXK2"/>
<organism evidence="2 3">
    <name type="scientific">Candidatus Collierbacteria bacterium GW2011_GWB2_44_22</name>
    <dbReference type="NCBI Taxonomy" id="1618387"/>
    <lineage>
        <taxon>Bacteria</taxon>
        <taxon>Candidatus Collieribacteriota</taxon>
    </lineage>
</organism>
<keyword evidence="1" id="KW-1133">Transmembrane helix</keyword>
<protein>
    <submittedName>
        <fullName evidence="2">Uncharacterized protein</fullName>
    </submittedName>
</protein>
<dbReference type="Proteomes" id="UP000034006">
    <property type="component" value="Unassembled WGS sequence"/>
</dbReference>
<evidence type="ECO:0000256" key="1">
    <source>
        <dbReference type="SAM" id="Phobius"/>
    </source>
</evidence>
<name>A0A0G1HXK2_9BACT</name>
<evidence type="ECO:0000313" key="3">
    <source>
        <dbReference type="Proteomes" id="UP000034006"/>
    </source>
</evidence>
<accession>A0A0G1HXK2</accession>
<feature type="transmembrane region" description="Helical" evidence="1">
    <location>
        <begin position="5"/>
        <end position="22"/>
    </location>
</feature>
<reference evidence="2 3" key="1">
    <citation type="journal article" date="2015" name="Nature">
        <title>rRNA introns, odd ribosomes, and small enigmatic genomes across a large radiation of phyla.</title>
        <authorList>
            <person name="Brown C.T."/>
            <person name="Hug L.A."/>
            <person name="Thomas B.C."/>
            <person name="Sharon I."/>
            <person name="Castelle C.J."/>
            <person name="Singh A."/>
            <person name="Wilkins M.J."/>
            <person name="Williams K.H."/>
            <person name="Banfield J.F."/>
        </authorList>
    </citation>
    <scope>NUCLEOTIDE SEQUENCE [LARGE SCALE GENOMIC DNA]</scope>
</reference>
<keyword evidence="1" id="KW-0472">Membrane</keyword>
<comment type="caution">
    <text evidence="2">The sequence shown here is derived from an EMBL/GenBank/DDBJ whole genome shotgun (WGS) entry which is preliminary data.</text>
</comment>
<evidence type="ECO:0000313" key="2">
    <source>
        <dbReference type="EMBL" id="KKT51348.1"/>
    </source>
</evidence>
<proteinExistence type="predicted"/>
<gene>
    <name evidence="2" type="ORF">UW44_C0013G0068</name>
</gene>
<dbReference type="STRING" id="1618387.UW44_C0013G0068"/>
<sequence>MFRKILSYFFVGLIFFILGLYTPRSINKPTVSLRTIQETIKEVKQEPVESKIPDTETAKWQGKTTDWLGRTFDVNNSGKEYDGKSLKQVFSSGWMKPNDPYTIDKGDLEKVEMSENNSWKTFPEQKISLDKADISIAQRQYFYDNNYVPRSVEHFDVTGDGVAETVVTSLSLGCGRCVDFYITIFTNESKYIAIQREGSIIKTENGNGFYLVDIDYSSDNTTINFSKYKWNNSKFTEIARKETIYMTGFGSLVTYYGVVSRISTSGEARFNWYDTNTKRVIDPDNQYAWFWAMPIKVPDDTTLTDKWVKFIQDNKDSVFKITGTKGEDDCDYWGDWTQNKCMQNIDIKTIEVEDGNYKMEF</sequence>
<dbReference type="EMBL" id="LCIH01000013">
    <property type="protein sequence ID" value="KKT51348.1"/>
    <property type="molecule type" value="Genomic_DNA"/>
</dbReference>